<evidence type="ECO:0000313" key="3">
    <source>
        <dbReference type="Proteomes" id="UP000550260"/>
    </source>
</evidence>
<accession>A0A8E1W0M0</accession>
<dbReference type="AlphaFoldDB" id="A0A8E1W0M0"/>
<dbReference type="InterPro" id="IPR029442">
    <property type="entry name" value="GyrI-like"/>
</dbReference>
<dbReference type="InterPro" id="IPR011256">
    <property type="entry name" value="Reg_factor_effector_dom_sf"/>
</dbReference>
<dbReference type="SMART" id="SM00871">
    <property type="entry name" value="AraC_E_bind"/>
    <property type="match status" value="1"/>
</dbReference>
<gene>
    <name evidence="2" type="ORF">H5411_21980</name>
</gene>
<dbReference type="Proteomes" id="UP000550260">
    <property type="component" value="Unassembled WGS sequence"/>
</dbReference>
<dbReference type="EMBL" id="JACJHR010000031">
    <property type="protein sequence ID" value="MBB2501787.1"/>
    <property type="molecule type" value="Genomic_DNA"/>
</dbReference>
<dbReference type="Gene3D" id="3.20.80.10">
    <property type="entry name" value="Regulatory factor, effector binding domain"/>
    <property type="match status" value="1"/>
</dbReference>
<comment type="caution">
    <text evidence="2">The sequence shown here is derived from an EMBL/GenBank/DDBJ whole genome shotgun (WGS) entry which is preliminary data.</text>
</comment>
<proteinExistence type="predicted"/>
<sequence length="162" mass="17894">MPSIVDRDEQRYVGYRATVGFDGMADVAHQIAAIVGKLAERGVEPADAPFFRYLLLGTDMRTVTVEAGVPVADPVDLGDEYFTDVVPAGKYAQATHHGPPSGLFAATADLLAWSEKEDVRWDRIVEADGEHWGARLEIYRTDPQVEPDANNWDTDLCFRLAD</sequence>
<reference evidence="2 3" key="1">
    <citation type="submission" date="2020-08" db="EMBL/GenBank/DDBJ databases">
        <title>Amycolatopsis echigonensis JCM 21831.</title>
        <authorList>
            <person name="Tedsree N."/>
            <person name="Kuncharoen N."/>
            <person name="Likhitwitayawuid K."/>
            <person name="Tanasupawat S."/>
        </authorList>
    </citation>
    <scope>NUCLEOTIDE SEQUENCE [LARGE SCALE GENOMIC DNA]</scope>
    <source>
        <strain evidence="2 3">JCM 21831</strain>
    </source>
</reference>
<dbReference type="SUPFAM" id="SSF55136">
    <property type="entry name" value="Probable bacterial effector-binding domain"/>
    <property type="match status" value="1"/>
</dbReference>
<dbReference type="RefSeq" id="WP_183124886.1">
    <property type="nucleotide sequence ID" value="NZ_JACJHR010000031.1"/>
</dbReference>
<evidence type="ECO:0000313" key="2">
    <source>
        <dbReference type="EMBL" id="MBB2501787.1"/>
    </source>
</evidence>
<evidence type="ECO:0000259" key="1">
    <source>
        <dbReference type="SMART" id="SM00871"/>
    </source>
</evidence>
<name>A0A8E1W0M0_9PSEU</name>
<dbReference type="Pfam" id="PF06445">
    <property type="entry name" value="GyrI-like"/>
    <property type="match status" value="1"/>
</dbReference>
<feature type="domain" description="AraC effector-binding" evidence="1">
    <location>
        <begin position="1"/>
        <end position="161"/>
    </location>
</feature>
<protein>
    <submittedName>
        <fullName evidence="2">GyrI-like domain-containing protein</fullName>
    </submittedName>
</protein>
<organism evidence="2 3">
    <name type="scientific">Amycolatopsis echigonensis</name>
    <dbReference type="NCBI Taxonomy" id="2576905"/>
    <lineage>
        <taxon>Bacteria</taxon>
        <taxon>Bacillati</taxon>
        <taxon>Actinomycetota</taxon>
        <taxon>Actinomycetes</taxon>
        <taxon>Pseudonocardiales</taxon>
        <taxon>Pseudonocardiaceae</taxon>
        <taxon>Amycolatopsis</taxon>
    </lineage>
</organism>
<dbReference type="InterPro" id="IPR010499">
    <property type="entry name" value="AraC_E-bd"/>
</dbReference>